<gene>
    <name evidence="1" type="ORF">JAAARDRAFT_238031</name>
</gene>
<evidence type="ECO:0000313" key="1">
    <source>
        <dbReference type="EMBL" id="KDQ64787.1"/>
    </source>
</evidence>
<dbReference type="EMBL" id="KL197709">
    <property type="protein sequence ID" value="KDQ64787.1"/>
    <property type="molecule type" value="Genomic_DNA"/>
</dbReference>
<sequence length="418" mass="47685">MTSTAPKQLNRAKCVRREGPMCSEAYELLRNLRPLVNLPPSLIPSETNHPPLMHRGYPVHETIVRPYATEHNLLEHDDTGEINWFRTWGKIWNKLDTEFDVGVELIQVWEVPGGALWAVQNNYDMIDPTKKPVPQEVWQAFGKALGYKNPPKWYLDMRYGIYRHSRPQAAAAAASKEYARPTEESNLGRLGHPGPAQCSATARGVVGTLRLLEVQVDHLVPPSAMISTAPKRSNRARCVRREGPMCPEAYALLRSLRPLPDLPPDLIPSETNQPPLMHQGYPMHETVVRPYAVEHNLLEHDDKGKIDWFPTWGNIWKKLDTNFDVGAELIQVWEVPGGALWVVQNNYDMVNPTKKPVPQEVWQAIGKALGYKNPPKWYLDMRWGFYPQRRIRTAALKQALAICPAERRSTDNRRLSVD</sequence>
<dbReference type="AlphaFoldDB" id="A0A067QMM4"/>
<name>A0A067QMM4_9AGAM</name>
<keyword evidence="2" id="KW-1185">Reference proteome</keyword>
<dbReference type="Proteomes" id="UP000027265">
    <property type="component" value="Unassembled WGS sequence"/>
</dbReference>
<reference evidence="2" key="1">
    <citation type="journal article" date="2014" name="Proc. Natl. Acad. Sci. U.S.A.">
        <title>Extensive sampling of basidiomycete genomes demonstrates inadequacy of the white-rot/brown-rot paradigm for wood decay fungi.</title>
        <authorList>
            <person name="Riley R."/>
            <person name="Salamov A.A."/>
            <person name="Brown D.W."/>
            <person name="Nagy L.G."/>
            <person name="Floudas D."/>
            <person name="Held B.W."/>
            <person name="Levasseur A."/>
            <person name="Lombard V."/>
            <person name="Morin E."/>
            <person name="Otillar R."/>
            <person name="Lindquist E.A."/>
            <person name="Sun H."/>
            <person name="LaButti K.M."/>
            <person name="Schmutz J."/>
            <person name="Jabbour D."/>
            <person name="Luo H."/>
            <person name="Baker S.E."/>
            <person name="Pisabarro A.G."/>
            <person name="Walton J.D."/>
            <person name="Blanchette R.A."/>
            <person name="Henrissat B."/>
            <person name="Martin F."/>
            <person name="Cullen D."/>
            <person name="Hibbett D.S."/>
            <person name="Grigoriev I.V."/>
        </authorList>
    </citation>
    <scope>NUCLEOTIDE SEQUENCE [LARGE SCALE GENOMIC DNA]</scope>
    <source>
        <strain evidence="2">MUCL 33604</strain>
    </source>
</reference>
<accession>A0A067QMM4</accession>
<proteinExistence type="predicted"/>
<dbReference type="HOGENOM" id="CLU_657321_0_0_1"/>
<evidence type="ECO:0000313" key="2">
    <source>
        <dbReference type="Proteomes" id="UP000027265"/>
    </source>
</evidence>
<organism evidence="1 2">
    <name type="scientific">Jaapia argillacea MUCL 33604</name>
    <dbReference type="NCBI Taxonomy" id="933084"/>
    <lineage>
        <taxon>Eukaryota</taxon>
        <taxon>Fungi</taxon>
        <taxon>Dikarya</taxon>
        <taxon>Basidiomycota</taxon>
        <taxon>Agaricomycotina</taxon>
        <taxon>Agaricomycetes</taxon>
        <taxon>Agaricomycetidae</taxon>
        <taxon>Jaapiales</taxon>
        <taxon>Jaapiaceae</taxon>
        <taxon>Jaapia</taxon>
    </lineage>
</organism>
<dbReference type="InParanoid" id="A0A067QMM4"/>
<protein>
    <submittedName>
        <fullName evidence="1">Uncharacterized protein</fullName>
    </submittedName>
</protein>